<dbReference type="PANTHER" id="PTHR42960:SF1">
    <property type="entry name" value="YCF46 PROTEIN"/>
    <property type="match status" value="1"/>
</dbReference>
<dbReference type="GO" id="GO:0005524">
    <property type="term" value="F:ATP binding"/>
    <property type="evidence" value="ECO:0007669"/>
    <property type="project" value="UniProtKB-KW"/>
</dbReference>
<evidence type="ECO:0000256" key="2">
    <source>
        <dbReference type="ARBA" id="ARBA00022840"/>
    </source>
</evidence>
<feature type="domain" description="AAA+ ATPase" evidence="5">
    <location>
        <begin position="274"/>
        <end position="407"/>
    </location>
</feature>
<dbReference type="RefSeq" id="WP_261273418.1">
    <property type="nucleotide sequence ID" value="NZ_JAMTCC010000032.1"/>
</dbReference>
<dbReference type="Gene3D" id="1.10.8.60">
    <property type="match status" value="1"/>
</dbReference>
<dbReference type="InterPro" id="IPR052381">
    <property type="entry name" value="AAA_domain_protein"/>
</dbReference>
<keyword evidence="1" id="KW-0547">Nucleotide-binding</keyword>
<sequence>MQDIRDLTSVLRSNTPIVVIETYEEYRVVELLKRVSSVLYQPVFTWSITQGLARVDKPMAAQKFNSEPTDLLGQIKSTSQQGIYVLCDFHPFVIDAPKNVRLLKEIALEYETLQHTLVLVSHAFDIPPEIKRYCAYFQLTLPSTVQLQNLIYLEVDKIRNQGTPLLVDDTAVVKLAENLRGVTLDDARRLVRKAIVDDGAITLSDIDAINKAKFQLLDLNGVLQFEYDTSDFSQVAGLHNLKKWLKQRAPIAAVSTIDQGDKPTSVQHAKALDAPKGILLLGVQGSGKSLAAKAVAGVWQRPLLRLDMAALYNKYIGETEKNLRNALDLADMMSPCVLWIDEIEKGLSGSSSDEGTSTRILGTLLTWMAERKSEVFVVATANDIQVLPPELMRKGRMDEIFFVDLPDEAIRKAIFLIHCKRRGIDVASLDLAQLSARSKGFSGAEIEQAVIAAMYTARSVECSVDQVLLLEELSKTRPLSVVMSDKINALRQWAAGRTVNAHE</sequence>
<keyword evidence="2" id="KW-0067">ATP-binding</keyword>
<dbReference type="InterPro" id="IPR027417">
    <property type="entry name" value="P-loop_NTPase"/>
</dbReference>
<dbReference type="GO" id="GO:0016887">
    <property type="term" value="F:ATP hydrolysis activity"/>
    <property type="evidence" value="ECO:0007669"/>
    <property type="project" value="InterPro"/>
</dbReference>
<keyword evidence="7" id="KW-1185">Reference proteome</keyword>
<evidence type="ECO:0000256" key="1">
    <source>
        <dbReference type="ARBA" id="ARBA00022741"/>
    </source>
</evidence>
<dbReference type="InterPro" id="IPR003593">
    <property type="entry name" value="AAA+_ATPase"/>
</dbReference>
<dbReference type="Pfam" id="PF00004">
    <property type="entry name" value="AAA"/>
    <property type="match status" value="1"/>
</dbReference>
<dbReference type="CDD" id="cd19507">
    <property type="entry name" value="RecA-like_Ycf46-like"/>
    <property type="match status" value="1"/>
</dbReference>
<dbReference type="AlphaFoldDB" id="A0A9X2WX78"/>
<dbReference type="SUPFAM" id="SSF52540">
    <property type="entry name" value="P-loop containing nucleoside triphosphate hydrolases"/>
    <property type="match status" value="2"/>
</dbReference>
<comment type="caution">
    <text evidence="6">The sequence shown here is derived from an EMBL/GenBank/DDBJ whole genome shotgun (WGS) entry which is preliminary data.</text>
</comment>
<reference evidence="6" key="1">
    <citation type="journal article" date="2023" name="Int. J. Syst. Evol. Microbiol.">
        <title>&lt;i&gt;Shewanella septentrionalis&lt;/i&gt; sp. nov. and &lt;i&gt;Shewanella holmiensis&lt;/i&gt; sp. nov., isolated from Baltic Sea water and sediments.</title>
        <authorList>
            <person name="Martin-Rodriguez A.J."/>
            <person name="Thorell K."/>
            <person name="Joffre E."/>
            <person name="Jensie-Markopoulos S."/>
            <person name="Moore E.R.B."/>
            <person name="Sjoling A."/>
        </authorList>
    </citation>
    <scope>NUCLEOTIDE SEQUENCE</scope>
    <source>
        <strain evidence="6">SP1W3</strain>
    </source>
</reference>
<organism evidence="6 7">
    <name type="scientific">Shewanella septentrionalis</name>
    <dbReference type="NCBI Taxonomy" id="2952223"/>
    <lineage>
        <taxon>Bacteria</taxon>
        <taxon>Pseudomonadati</taxon>
        <taxon>Pseudomonadota</taxon>
        <taxon>Gammaproteobacteria</taxon>
        <taxon>Alteromonadales</taxon>
        <taxon>Shewanellaceae</taxon>
        <taxon>Shewanella</taxon>
    </lineage>
</organism>
<evidence type="ECO:0000313" key="6">
    <source>
        <dbReference type="EMBL" id="MCT7947048.1"/>
    </source>
</evidence>
<comment type="similarity">
    <text evidence="3">Belongs to the AAA ATPase family. Highly divergent.</text>
</comment>
<evidence type="ECO:0000313" key="7">
    <source>
        <dbReference type="Proteomes" id="UP001155604"/>
    </source>
</evidence>
<evidence type="ECO:0000256" key="3">
    <source>
        <dbReference type="ARBA" id="ARBA00038088"/>
    </source>
</evidence>
<dbReference type="SMART" id="SM00382">
    <property type="entry name" value="AAA"/>
    <property type="match status" value="1"/>
</dbReference>
<dbReference type="Proteomes" id="UP001155604">
    <property type="component" value="Unassembled WGS sequence"/>
</dbReference>
<dbReference type="PANTHER" id="PTHR42960">
    <property type="entry name" value="YCF46 PROTEIN"/>
    <property type="match status" value="1"/>
</dbReference>
<name>A0A9X2WX78_9GAMM</name>
<accession>A0A9X2WX78</accession>
<protein>
    <recommendedName>
        <fullName evidence="4">Uncharacterized AAA domain-containing protein ycf46</fullName>
    </recommendedName>
</protein>
<dbReference type="InterPro" id="IPR003959">
    <property type="entry name" value="ATPase_AAA_core"/>
</dbReference>
<evidence type="ECO:0000259" key="5">
    <source>
        <dbReference type="SMART" id="SM00382"/>
    </source>
</evidence>
<gene>
    <name evidence="6" type="ORF">NE536_16945</name>
</gene>
<dbReference type="Gene3D" id="3.40.50.300">
    <property type="entry name" value="P-loop containing nucleotide triphosphate hydrolases"/>
    <property type="match status" value="1"/>
</dbReference>
<evidence type="ECO:0000256" key="4">
    <source>
        <dbReference type="ARBA" id="ARBA00040480"/>
    </source>
</evidence>
<proteinExistence type="inferred from homology"/>
<dbReference type="EMBL" id="JAMTCC010000032">
    <property type="protein sequence ID" value="MCT7947048.1"/>
    <property type="molecule type" value="Genomic_DNA"/>
</dbReference>